<dbReference type="EMBL" id="ATAM02000002">
    <property type="protein sequence ID" value="KAL0253817.1"/>
    <property type="molecule type" value="Genomic_DNA"/>
</dbReference>
<gene>
    <name evidence="1" type="ORF">I308_101194</name>
</gene>
<reference evidence="1" key="1">
    <citation type="submission" date="2015-01" db="EMBL/GenBank/DDBJ databases">
        <authorList>
            <consortium name="The Broad Institute Genomics Platform"/>
            <person name="Cuomo C."/>
            <person name="Litvintseva A."/>
            <person name="Chen Y."/>
            <person name="Heitman J."/>
            <person name="Sun S."/>
            <person name="Springer D."/>
            <person name="Dromer F."/>
            <person name="Young S."/>
            <person name="Zeng Q."/>
            <person name="Gargeya S."/>
            <person name="Abouelleil A."/>
            <person name="Alvarado L."/>
            <person name="Chapman S.B."/>
            <person name="Gainer-Dewar J."/>
            <person name="Goldberg J."/>
            <person name="Griggs A."/>
            <person name="Gujja S."/>
            <person name="Hansen M."/>
            <person name="Howarth C."/>
            <person name="Imamovic A."/>
            <person name="Larimer J."/>
            <person name="Murphy C."/>
            <person name="Naylor J."/>
            <person name="Pearson M."/>
            <person name="Priest M."/>
            <person name="Roberts A."/>
            <person name="Saif S."/>
            <person name="Shea T."/>
            <person name="Sykes S."/>
            <person name="Wortman J."/>
            <person name="Nusbaum C."/>
            <person name="Birren B."/>
        </authorList>
    </citation>
    <scope>NUCLEOTIDE SEQUENCE</scope>
    <source>
        <strain evidence="1">IND107</strain>
    </source>
</reference>
<sequence length="85" mass="9470">MARRCHSSLKGMAKISCSMTSAETARILEETGEGGNLVEVVVVLGEDMMTSNDLHKSIHAREVDLIYEVVDERSESLVEIWFRDG</sequence>
<comment type="caution">
    <text evidence="1">The sequence shown here is derived from an EMBL/GenBank/DDBJ whole genome shotgun (WGS) entry which is preliminary data.</text>
</comment>
<dbReference type="Proteomes" id="UP000054399">
    <property type="component" value="Unassembled WGS sequence"/>
</dbReference>
<evidence type="ECO:0000313" key="1">
    <source>
        <dbReference type="EMBL" id="KAL0253817.1"/>
    </source>
</evidence>
<accession>A0ABR3BZK4</accession>
<dbReference type="GeneID" id="91988052"/>
<evidence type="ECO:0000313" key="2">
    <source>
        <dbReference type="Proteomes" id="UP000054399"/>
    </source>
</evidence>
<reference evidence="1" key="2">
    <citation type="submission" date="2024-01" db="EMBL/GenBank/DDBJ databases">
        <title>Comparative genomics of Cryptococcus and Kwoniella reveals pathogenesis evolution and contrasting modes of karyotype evolution via chromosome fusion or intercentromeric recombination.</title>
        <authorList>
            <person name="Coelho M.A."/>
            <person name="David-Palma M."/>
            <person name="Shea T."/>
            <person name="Bowers K."/>
            <person name="Mcginley-Smith S."/>
            <person name="Mohammad A.W."/>
            <person name="Gnirke A."/>
            <person name="Yurkov A.M."/>
            <person name="Nowrousian M."/>
            <person name="Sun S."/>
            <person name="Cuomo C.A."/>
            <person name="Heitman J."/>
        </authorList>
    </citation>
    <scope>NUCLEOTIDE SEQUENCE</scope>
    <source>
        <strain evidence="1">IND107</strain>
    </source>
</reference>
<proteinExistence type="predicted"/>
<dbReference type="RefSeq" id="XP_066616038.1">
    <property type="nucleotide sequence ID" value="XM_066755752.1"/>
</dbReference>
<name>A0ABR3BZK4_9TREE</name>
<protein>
    <submittedName>
        <fullName evidence="1">Uncharacterized protein</fullName>
    </submittedName>
</protein>
<keyword evidence="2" id="KW-1185">Reference proteome</keyword>
<organism evidence="1 2">
    <name type="scientific">Cryptococcus tetragattii IND107</name>
    <dbReference type="NCBI Taxonomy" id="1296105"/>
    <lineage>
        <taxon>Eukaryota</taxon>
        <taxon>Fungi</taxon>
        <taxon>Dikarya</taxon>
        <taxon>Basidiomycota</taxon>
        <taxon>Agaricomycotina</taxon>
        <taxon>Tremellomycetes</taxon>
        <taxon>Tremellales</taxon>
        <taxon>Cryptococcaceae</taxon>
        <taxon>Cryptococcus</taxon>
        <taxon>Cryptococcus gattii species complex</taxon>
    </lineage>
</organism>